<gene>
    <name evidence="1" type="ORF">WICPIJ_009327</name>
</gene>
<organism evidence="1 2">
    <name type="scientific">Wickerhamomyces pijperi</name>
    <name type="common">Yeast</name>
    <name type="synonym">Pichia pijperi</name>
    <dbReference type="NCBI Taxonomy" id="599730"/>
    <lineage>
        <taxon>Eukaryota</taxon>
        <taxon>Fungi</taxon>
        <taxon>Dikarya</taxon>
        <taxon>Ascomycota</taxon>
        <taxon>Saccharomycotina</taxon>
        <taxon>Saccharomycetes</taxon>
        <taxon>Phaffomycetales</taxon>
        <taxon>Wickerhamomycetaceae</taxon>
        <taxon>Wickerhamomyces</taxon>
    </lineage>
</organism>
<name>A0A9P8PQ67_WICPI</name>
<comment type="caution">
    <text evidence="1">The sequence shown here is derived from an EMBL/GenBank/DDBJ whole genome shotgun (WGS) entry which is preliminary data.</text>
</comment>
<protein>
    <submittedName>
        <fullName evidence="1">Uncharacterized protein</fullName>
    </submittedName>
</protein>
<reference evidence="1" key="1">
    <citation type="journal article" date="2021" name="Open Biol.">
        <title>Shared evolutionary footprints suggest mitochondrial oxidative damage underlies multiple complex I losses in fungi.</title>
        <authorList>
            <person name="Schikora-Tamarit M.A."/>
            <person name="Marcet-Houben M."/>
            <person name="Nosek J."/>
            <person name="Gabaldon T."/>
        </authorList>
    </citation>
    <scope>NUCLEOTIDE SEQUENCE</scope>
    <source>
        <strain evidence="1">CBS2887</strain>
    </source>
</reference>
<keyword evidence="2" id="KW-1185">Reference proteome</keyword>
<sequence length="440" mass="50663">MTVQSVPPPPLIEIPITPFTTEIWTNIIRQVDNYATLEQLSQISYFKPLLNANVAVLMIHGEEQIPGSNWQTNLQIPQRITNSVQYARFPKEWWSVGHPAKININGLTQLLKKFSFLVVELHSAKVSNKQEVDILVSLLKAMRILVPPNEPGSFFADLRNINNVHIRMVISERSWSQDEYGMGEGQYNQFLFNNFQNLIPSPEGYKYDNSTKTVKVDTIGLNSMQLIQYLKQQRSSTTSPFHPSIEVVFPQRPPSHLKSKISGYMLPEIITSFRLSLRKSYHGCLVSQMEHIIQHIPQEMIDQLIYSDPNKANLITAILSKNKRIARKYINENLQQFEISTALKQGKKKKSDNLPTPPQLLLNNLQCEPIIAELYKFMRFCSVQCKDIREVRFTLTDSNRDYYNMILAKSVKKFTNANEKQYIKSKKKKCAGKRTGKISK</sequence>
<proteinExistence type="predicted"/>
<dbReference type="EMBL" id="JAEUBG010005395">
    <property type="protein sequence ID" value="KAH3675612.1"/>
    <property type="molecule type" value="Genomic_DNA"/>
</dbReference>
<dbReference type="AlphaFoldDB" id="A0A9P8PQ67"/>
<reference evidence="1" key="2">
    <citation type="submission" date="2021-01" db="EMBL/GenBank/DDBJ databases">
        <authorList>
            <person name="Schikora-Tamarit M.A."/>
        </authorList>
    </citation>
    <scope>NUCLEOTIDE SEQUENCE</scope>
    <source>
        <strain evidence="1">CBS2887</strain>
    </source>
</reference>
<accession>A0A9P8PQ67</accession>
<evidence type="ECO:0000313" key="1">
    <source>
        <dbReference type="EMBL" id="KAH3675612.1"/>
    </source>
</evidence>
<dbReference type="Proteomes" id="UP000774326">
    <property type="component" value="Unassembled WGS sequence"/>
</dbReference>
<evidence type="ECO:0000313" key="2">
    <source>
        <dbReference type="Proteomes" id="UP000774326"/>
    </source>
</evidence>